<protein>
    <submittedName>
        <fullName evidence="2">Uncharacterized protein</fullName>
    </submittedName>
</protein>
<sequence length="45" mass="4755">RDKDLSASEISDDGRGDLRRSASAASFCSSMRAAADDSRSGIEFS</sequence>
<organism evidence="2 3">
    <name type="scientific">Trifolium medium</name>
    <dbReference type="NCBI Taxonomy" id="97028"/>
    <lineage>
        <taxon>Eukaryota</taxon>
        <taxon>Viridiplantae</taxon>
        <taxon>Streptophyta</taxon>
        <taxon>Embryophyta</taxon>
        <taxon>Tracheophyta</taxon>
        <taxon>Spermatophyta</taxon>
        <taxon>Magnoliopsida</taxon>
        <taxon>eudicotyledons</taxon>
        <taxon>Gunneridae</taxon>
        <taxon>Pentapetalae</taxon>
        <taxon>rosids</taxon>
        <taxon>fabids</taxon>
        <taxon>Fabales</taxon>
        <taxon>Fabaceae</taxon>
        <taxon>Papilionoideae</taxon>
        <taxon>50 kb inversion clade</taxon>
        <taxon>NPAAA clade</taxon>
        <taxon>Hologalegina</taxon>
        <taxon>IRL clade</taxon>
        <taxon>Trifolieae</taxon>
        <taxon>Trifolium</taxon>
    </lineage>
</organism>
<feature type="compositionally biased region" description="Basic and acidic residues" evidence="1">
    <location>
        <begin position="1"/>
        <end position="20"/>
    </location>
</feature>
<reference evidence="2 3" key="1">
    <citation type="journal article" date="2018" name="Front. Plant Sci.">
        <title>Red Clover (Trifolium pratense) and Zigzag Clover (T. medium) - A Picture of Genomic Similarities and Differences.</title>
        <authorList>
            <person name="Dluhosova J."/>
            <person name="Istvanek J."/>
            <person name="Nedelnik J."/>
            <person name="Repkova J."/>
        </authorList>
    </citation>
    <scope>NUCLEOTIDE SEQUENCE [LARGE SCALE GENOMIC DNA]</scope>
    <source>
        <strain evidence="3">cv. 10/8</strain>
        <tissue evidence="2">Leaf</tissue>
    </source>
</reference>
<keyword evidence="3" id="KW-1185">Reference proteome</keyword>
<proteinExistence type="predicted"/>
<evidence type="ECO:0000313" key="3">
    <source>
        <dbReference type="Proteomes" id="UP000265520"/>
    </source>
</evidence>
<feature type="non-terminal residue" evidence="2">
    <location>
        <position position="1"/>
    </location>
</feature>
<evidence type="ECO:0000313" key="2">
    <source>
        <dbReference type="EMBL" id="MCI44316.1"/>
    </source>
</evidence>
<accession>A0A392S8Y1</accession>
<name>A0A392S8Y1_9FABA</name>
<dbReference type="EMBL" id="LXQA010328987">
    <property type="protein sequence ID" value="MCI44316.1"/>
    <property type="molecule type" value="Genomic_DNA"/>
</dbReference>
<comment type="caution">
    <text evidence="2">The sequence shown here is derived from an EMBL/GenBank/DDBJ whole genome shotgun (WGS) entry which is preliminary data.</text>
</comment>
<evidence type="ECO:0000256" key="1">
    <source>
        <dbReference type="SAM" id="MobiDB-lite"/>
    </source>
</evidence>
<dbReference type="Proteomes" id="UP000265520">
    <property type="component" value="Unassembled WGS sequence"/>
</dbReference>
<dbReference type="AlphaFoldDB" id="A0A392S8Y1"/>
<feature type="region of interest" description="Disordered" evidence="1">
    <location>
        <begin position="1"/>
        <end position="24"/>
    </location>
</feature>